<protein>
    <recommendedName>
        <fullName evidence="4">ArsR family transcriptional regulator</fullName>
    </recommendedName>
</protein>
<sequence length="140" mass="14968">MSVVYRSMNSPSAVAARSASTLDPNRTQQVAAEPSAVLSALSDGDSRRILAACDGGPRTAQECAELCDVPLSTVYRKLDSLTEASLLDERLRVQTATHHPREFATNFDTLSFSFDDAGVSLAFRQVATDGGEDGSEARSR</sequence>
<dbReference type="InterPro" id="IPR011991">
    <property type="entry name" value="ArsR-like_HTH"/>
</dbReference>
<dbReference type="InterPro" id="IPR036390">
    <property type="entry name" value="WH_DNA-bd_sf"/>
</dbReference>
<comment type="caution">
    <text evidence="2">The sequence shown here is derived from an EMBL/GenBank/DDBJ whole genome shotgun (WGS) entry which is preliminary data.</text>
</comment>
<feature type="compositionally biased region" description="Polar residues" evidence="1">
    <location>
        <begin position="7"/>
        <end position="30"/>
    </location>
</feature>
<dbReference type="Proteomes" id="UP000646833">
    <property type="component" value="Unassembled WGS sequence"/>
</dbReference>
<dbReference type="InterPro" id="IPR036388">
    <property type="entry name" value="WH-like_DNA-bd_sf"/>
</dbReference>
<dbReference type="CDD" id="cd00090">
    <property type="entry name" value="HTH_ARSR"/>
    <property type="match status" value="1"/>
</dbReference>
<gene>
    <name evidence="2" type="ORF">GCM10007209_14680</name>
</gene>
<dbReference type="Gene3D" id="1.10.10.10">
    <property type="entry name" value="Winged helix-like DNA-binding domain superfamily/Winged helix DNA-binding domain"/>
    <property type="match status" value="1"/>
</dbReference>
<evidence type="ECO:0000256" key="1">
    <source>
        <dbReference type="SAM" id="MobiDB-lite"/>
    </source>
</evidence>
<dbReference type="EMBL" id="BMCI01000002">
    <property type="protein sequence ID" value="GGC54003.1"/>
    <property type="molecule type" value="Genomic_DNA"/>
</dbReference>
<organism evidence="2 3">
    <name type="scientific">Haloferax sulfurifontis</name>
    <dbReference type="NCBI Taxonomy" id="255616"/>
    <lineage>
        <taxon>Archaea</taxon>
        <taxon>Methanobacteriati</taxon>
        <taxon>Methanobacteriota</taxon>
        <taxon>Stenosarchaea group</taxon>
        <taxon>Halobacteria</taxon>
        <taxon>Halobacteriales</taxon>
        <taxon>Haloferacaceae</taxon>
        <taxon>Haloferax</taxon>
    </lineage>
</organism>
<proteinExistence type="predicted"/>
<accession>A0A830DQB5</accession>
<evidence type="ECO:0000313" key="3">
    <source>
        <dbReference type="Proteomes" id="UP000646833"/>
    </source>
</evidence>
<dbReference type="SUPFAM" id="SSF46785">
    <property type="entry name" value="Winged helix' DNA-binding domain"/>
    <property type="match status" value="1"/>
</dbReference>
<name>A0A830DQB5_9EURY</name>
<evidence type="ECO:0000313" key="2">
    <source>
        <dbReference type="EMBL" id="GGC54003.1"/>
    </source>
</evidence>
<evidence type="ECO:0008006" key="4">
    <source>
        <dbReference type="Google" id="ProtNLM"/>
    </source>
</evidence>
<feature type="region of interest" description="Disordered" evidence="1">
    <location>
        <begin position="1"/>
        <end position="37"/>
    </location>
</feature>
<reference evidence="2" key="1">
    <citation type="journal article" date="2014" name="Int. J. Syst. Evol. Microbiol.">
        <title>Complete genome sequence of Corynebacterium casei LMG S-19264T (=DSM 44701T), isolated from a smear-ripened cheese.</title>
        <authorList>
            <consortium name="US DOE Joint Genome Institute (JGI-PGF)"/>
            <person name="Walter F."/>
            <person name="Albersmeier A."/>
            <person name="Kalinowski J."/>
            <person name="Ruckert C."/>
        </authorList>
    </citation>
    <scope>NUCLEOTIDE SEQUENCE</scope>
    <source>
        <strain evidence="2">CCM 7217</strain>
    </source>
</reference>
<dbReference type="Pfam" id="PF12840">
    <property type="entry name" value="HTH_20"/>
    <property type="match status" value="1"/>
</dbReference>
<dbReference type="AlphaFoldDB" id="A0A830DQB5"/>
<reference evidence="2" key="2">
    <citation type="submission" date="2020-09" db="EMBL/GenBank/DDBJ databases">
        <authorList>
            <person name="Sun Q."/>
            <person name="Sedlacek I."/>
        </authorList>
    </citation>
    <scope>NUCLEOTIDE SEQUENCE</scope>
    <source>
        <strain evidence="2">CCM 7217</strain>
    </source>
</reference>